<reference evidence="1" key="1">
    <citation type="submission" date="2014-05" db="EMBL/GenBank/DDBJ databases">
        <title>The genome and life-stage specific transcriptomes of Globodera pallida elucidate key aspects of plant parasitism by a cyst nematode.</title>
        <authorList>
            <person name="Cotton J.A."/>
            <person name="Lilley C.J."/>
            <person name="Jones L.M."/>
            <person name="Kikuchi T."/>
            <person name="Reid A.J."/>
            <person name="Thorpe P."/>
            <person name="Tsai I.J."/>
            <person name="Beasley H."/>
            <person name="Blok V."/>
            <person name="Cock P.J.A."/>
            <person name="Van den Akker S.E."/>
            <person name="Holroyd N."/>
            <person name="Hunt M."/>
            <person name="Mantelin S."/>
            <person name="Naghra H."/>
            <person name="Pain A."/>
            <person name="Palomares-Rius J.E."/>
            <person name="Zarowiecki M."/>
            <person name="Berriman M."/>
            <person name="Jones J.T."/>
            <person name="Urwin P.E."/>
        </authorList>
    </citation>
    <scope>NUCLEOTIDE SEQUENCE [LARGE SCALE GENOMIC DNA]</scope>
    <source>
        <strain evidence="1">Lindley</strain>
    </source>
</reference>
<evidence type="ECO:0000313" key="1">
    <source>
        <dbReference type="Proteomes" id="UP000050741"/>
    </source>
</evidence>
<accession>A0A183CED6</accession>
<proteinExistence type="predicted"/>
<reference evidence="2" key="2">
    <citation type="submission" date="2016-06" db="UniProtKB">
        <authorList>
            <consortium name="WormBaseParasite"/>
        </authorList>
    </citation>
    <scope>IDENTIFICATION</scope>
</reference>
<evidence type="ECO:0000313" key="2">
    <source>
        <dbReference type="WBParaSite" id="GPLIN_001124000"/>
    </source>
</evidence>
<protein>
    <submittedName>
        <fullName evidence="2">Plug domain-containing protein</fullName>
    </submittedName>
</protein>
<dbReference type="AlphaFoldDB" id="A0A183CED6"/>
<organism evidence="1 2">
    <name type="scientific">Globodera pallida</name>
    <name type="common">Potato cyst nematode worm</name>
    <name type="synonym">Heterodera pallida</name>
    <dbReference type="NCBI Taxonomy" id="36090"/>
    <lineage>
        <taxon>Eukaryota</taxon>
        <taxon>Metazoa</taxon>
        <taxon>Ecdysozoa</taxon>
        <taxon>Nematoda</taxon>
        <taxon>Chromadorea</taxon>
        <taxon>Rhabditida</taxon>
        <taxon>Tylenchina</taxon>
        <taxon>Tylenchomorpha</taxon>
        <taxon>Tylenchoidea</taxon>
        <taxon>Heteroderidae</taxon>
        <taxon>Heteroderinae</taxon>
        <taxon>Globodera</taxon>
    </lineage>
</organism>
<name>A0A183CED6_GLOPA</name>
<dbReference type="WBParaSite" id="GPLIN_001124000">
    <property type="protein sequence ID" value="GPLIN_001124000"/>
    <property type="gene ID" value="GPLIN_001124000"/>
</dbReference>
<dbReference type="Proteomes" id="UP000050741">
    <property type="component" value="Unassembled WGS sequence"/>
</dbReference>
<sequence>MSAHFRAQITQAHGEATDLLADPSLTLPRGGLGVSALFPRVQVGREGEIVARNDLAESEVILSGLSVEQRNGASFANLAAMTSGHSARTFGRNILNDNADKFLMEDEGSELEKDDRNGNFCV</sequence>
<keyword evidence="1" id="KW-1185">Reference proteome</keyword>